<dbReference type="PATRIC" id="fig|151081.8.peg.1322"/>
<accession>A0A0F4PRW8</accession>
<evidence type="ECO:0000313" key="3">
    <source>
        <dbReference type="Proteomes" id="UP000033664"/>
    </source>
</evidence>
<dbReference type="GO" id="GO:0070475">
    <property type="term" value="P:rRNA base methylation"/>
    <property type="evidence" value="ECO:0007669"/>
    <property type="project" value="InterPro"/>
</dbReference>
<dbReference type="eggNOG" id="ENOG502Z7XU">
    <property type="taxonomic scope" value="Bacteria"/>
</dbReference>
<dbReference type="GeneID" id="58227003"/>
<protein>
    <recommendedName>
        <fullName evidence="1">25S rRNA (uridine-N(3))-methyltransferase BMT5-like domain-containing protein</fullName>
    </recommendedName>
</protein>
<reference evidence="2 3" key="1">
    <citation type="journal article" date="2015" name="BMC Genomics">
        <title>Genome mining reveals unlocked bioactive potential of marine Gram-negative bacteria.</title>
        <authorList>
            <person name="Machado H."/>
            <person name="Sonnenschein E.C."/>
            <person name="Melchiorsen J."/>
            <person name="Gram L."/>
        </authorList>
    </citation>
    <scope>NUCLEOTIDE SEQUENCE [LARGE SCALE GENOMIC DNA]</scope>
    <source>
        <strain evidence="2 3">S3137</strain>
    </source>
</reference>
<proteinExistence type="predicted"/>
<evidence type="ECO:0000313" key="2">
    <source>
        <dbReference type="EMBL" id="KJZ02229.1"/>
    </source>
</evidence>
<dbReference type="InterPro" id="IPR019446">
    <property type="entry name" value="BMT5-like"/>
</dbReference>
<sequence>MYLSAQWRILTVGDGDLTFTRALKRRFADAHIVGSVYDSEAVLREKYSSHGIDELRQAQVPLYFSFDVTNQACWQRLSTGFDVIIFQFPLLSQLGSKSAFAAAQQQGGLNTLNRALLHQFLRYGSAYGLAKHGAGLCYITSKDVKPYSHWGLDHALCTGLDIQYVGEQPFNIDDFPGYRIRNVDRNKHVKDTKGVTYSYALNPKNVDFPYHRPRYLDDANYCPLCHAGPFCNEKDQAQHFESRQHQLMLGYQQHWQNWLAHAYKGYS</sequence>
<organism evidence="2 3">
    <name type="scientific">Pseudoalteromonas ruthenica</name>
    <dbReference type="NCBI Taxonomy" id="151081"/>
    <lineage>
        <taxon>Bacteria</taxon>
        <taxon>Pseudomonadati</taxon>
        <taxon>Pseudomonadota</taxon>
        <taxon>Gammaproteobacteria</taxon>
        <taxon>Alteromonadales</taxon>
        <taxon>Pseudoalteromonadaceae</taxon>
        <taxon>Pseudoalteromonas</taxon>
    </lineage>
</organism>
<dbReference type="RefSeq" id="WP_045978973.1">
    <property type="nucleotide sequence ID" value="NZ_JXXY01000005.1"/>
</dbReference>
<dbReference type="AlphaFoldDB" id="A0A0F4PRW8"/>
<gene>
    <name evidence="2" type="ORF">TW72_00705</name>
</gene>
<dbReference type="EMBL" id="JXXZ01000001">
    <property type="protein sequence ID" value="KJZ02229.1"/>
    <property type="molecule type" value="Genomic_DNA"/>
</dbReference>
<evidence type="ECO:0000259" key="1">
    <source>
        <dbReference type="Pfam" id="PF10354"/>
    </source>
</evidence>
<name>A0A0F4PRW8_9GAMM</name>
<dbReference type="OrthoDB" id="6116173at2"/>
<comment type="caution">
    <text evidence="2">The sequence shown here is derived from an EMBL/GenBank/DDBJ whole genome shotgun (WGS) entry which is preliminary data.</text>
</comment>
<dbReference type="GO" id="GO:0070042">
    <property type="term" value="F:rRNA (uridine-N3-)-methyltransferase activity"/>
    <property type="evidence" value="ECO:0007669"/>
    <property type="project" value="InterPro"/>
</dbReference>
<dbReference type="Pfam" id="PF10354">
    <property type="entry name" value="BMT5-like"/>
    <property type="match status" value="1"/>
</dbReference>
<dbReference type="Proteomes" id="UP000033664">
    <property type="component" value="Unassembled WGS sequence"/>
</dbReference>
<feature type="domain" description="25S rRNA (uridine-N(3))-methyltransferase BMT5-like" evidence="1">
    <location>
        <begin position="10"/>
        <end position="181"/>
    </location>
</feature>
<keyword evidence="3" id="KW-1185">Reference proteome</keyword>